<accession>A0A3A8QD83</accession>
<feature type="region of interest" description="Disordered" evidence="1">
    <location>
        <begin position="70"/>
        <end position="109"/>
    </location>
</feature>
<gene>
    <name evidence="2" type="ORF">D7V93_09610</name>
</gene>
<evidence type="ECO:0000256" key="1">
    <source>
        <dbReference type="SAM" id="MobiDB-lite"/>
    </source>
</evidence>
<reference evidence="3" key="1">
    <citation type="submission" date="2018-09" db="EMBL/GenBank/DDBJ databases">
        <authorList>
            <person name="Livingstone P.G."/>
            <person name="Whitworth D.E."/>
        </authorList>
    </citation>
    <scope>NUCLEOTIDE SEQUENCE [LARGE SCALE GENOMIC DNA]</scope>
    <source>
        <strain evidence="3">CA051B</strain>
    </source>
</reference>
<dbReference type="EMBL" id="RAWB01000074">
    <property type="protein sequence ID" value="RKH62752.1"/>
    <property type="molecule type" value="Genomic_DNA"/>
</dbReference>
<name>A0A3A8QD83_9BACT</name>
<evidence type="ECO:0000313" key="2">
    <source>
        <dbReference type="EMBL" id="RKH62752.1"/>
    </source>
</evidence>
<evidence type="ECO:0000313" key="3">
    <source>
        <dbReference type="Proteomes" id="UP000272888"/>
    </source>
</evidence>
<keyword evidence="3" id="KW-1185">Reference proteome</keyword>
<protein>
    <submittedName>
        <fullName evidence="2">Uncharacterized protein</fullName>
    </submittedName>
</protein>
<comment type="caution">
    <text evidence="2">The sequence shown here is derived from an EMBL/GenBank/DDBJ whole genome shotgun (WGS) entry which is preliminary data.</text>
</comment>
<proteinExistence type="predicted"/>
<dbReference type="AlphaFoldDB" id="A0A3A8QD83"/>
<dbReference type="Proteomes" id="UP000272888">
    <property type="component" value="Unassembled WGS sequence"/>
</dbReference>
<organism evidence="2 3">
    <name type="scientific">Corallococcus llansteffanensis</name>
    <dbReference type="NCBI Taxonomy" id="2316731"/>
    <lineage>
        <taxon>Bacteria</taxon>
        <taxon>Pseudomonadati</taxon>
        <taxon>Myxococcota</taxon>
        <taxon>Myxococcia</taxon>
        <taxon>Myxococcales</taxon>
        <taxon>Cystobacterineae</taxon>
        <taxon>Myxococcaceae</taxon>
        <taxon>Corallococcus</taxon>
    </lineage>
</organism>
<sequence>MGAVTPEPGNPWVWVLGGDGNIWANAFYGPGGWCNLGAPPGVNVTEPLGVLVVANGMQYGYVLGPDGQPWMTSGPSVPGAPWSPMGSAATAAQKRGAWHGTGESREAGE</sequence>